<gene>
    <name evidence="1" type="ORF">KU74_14695</name>
</gene>
<proteinExistence type="predicted"/>
<dbReference type="EMBL" id="JQOD01000003">
    <property type="protein sequence ID" value="KGA33142.1"/>
    <property type="molecule type" value="Genomic_DNA"/>
</dbReference>
<dbReference type="Proteomes" id="UP000029435">
    <property type="component" value="Unassembled WGS sequence"/>
</dbReference>
<accession>A0A0M2F0M8</accession>
<organism evidence="1 2">
    <name type="scientific">Pectobacterium brasiliense</name>
    <dbReference type="NCBI Taxonomy" id="180957"/>
    <lineage>
        <taxon>Bacteria</taxon>
        <taxon>Pseudomonadati</taxon>
        <taxon>Pseudomonadota</taxon>
        <taxon>Gammaproteobacteria</taxon>
        <taxon>Enterobacterales</taxon>
        <taxon>Pectobacteriaceae</taxon>
        <taxon>Pectobacterium</taxon>
    </lineage>
</organism>
<dbReference type="AlphaFoldDB" id="A0A0M2F0M8"/>
<reference evidence="1 2" key="1">
    <citation type="submission" date="2014-08" db="EMBL/GenBank/DDBJ databases">
        <title>Genome sequences of NCPPB Pectobacterium isolates.</title>
        <authorList>
            <person name="Glover R.H."/>
            <person name="Sapp M."/>
            <person name="Elphinstone J."/>
        </authorList>
    </citation>
    <scope>NUCLEOTIDE SEQUENCE [LARGE SCALE GENOMIC DNA]</scope>
    <source>
        <strain evidence="1 2">LMG 21372</strain>
    </source>
</reference>
<evidence type="ECO:0000313" key="1">
    <source>
        <dbReference type="EMBL" id="KGA33142.1"/>
    </source>
</evidence>
<name>A0A0M2F0M8_9GAMM</name>
<comment type="caution">
    <text evidence="1">The sequence shown here is derived from an EMBL/GenBank/DDBJ whole genome shotgun (WGS) entry which is preliminary data.</text>
</comment>
<sequence length="69" mass="7725">MRILIRGIFPVVYVVYPIDFGVQEGRQHGPKNSGYSSPLVGIIRIVASDFLISGKVMAVFRHPFSHLQL</sequence>
<evidence type="ECO:0000313" key="2">
    <source>
        <dbReference type="Proteomes" id="UP000029435"/>
    </source>
</evidence>
<protein>
    <submittedName>
        <fullName evidence="1">Uncharacterized protein</fullName>
    </submittedName>
</protein>